<dbReference type="AlphaFoldDB" id="A0A9P5UCK5"/>
<accession>A0A9P5UCK5</accession>
<organism evidence="1 2">
    <name type="scientific">Rhodocollybia butyracea</name>
    <dbReference type="NCBI Taxonomy" id="206335"/>
    <lineage>
        <taxon>Eukaryota</taxon>
        <taxon>Fungi</taxon>
        <taxon>Dikarya</taxon>
        <taxon>Basidiomycota</taxon>
        <taxon>Agaricomycotina</taxon>
        <taxon>Agaricomycetes</taxon>
        <taxon>Agaricomycetidae</taxon>
        <taxon>Agaricales</taxon>
        <taxon>Marasmiineae</taxon>
        <taxon>Omphalotaceae</taxon>
        <taxon>Rhodocollybia</taxon>
    </lineage>
</organism>
<proteinExistence type="predicted"/>
<reference evidence="1" key="1">
    <citation type="submission" date="2020-11" db="EMBL/GenBank/DDBJ databases">
        <authorList>
            <consortium name="DOE Joint Genome Institute"/>
            <person name="Ahrendt S."/>
            <person name="Riley R."/>
            <person name="Andreopoulos W."/>
            <person name="Labutti K."/>
            <person name="Pangilinan J."/>
            <person name="Ruiz-Duenas F.J."/>
            <person name="Barrasa J.M."/>
            <person name="Sanchez-Garcia M."/>
            <person name="Camarero S."/>
            <person name="Miyauchi S."/>
            <person name="Serrano A."/>
            <person name="Linde D."/>
            <person name="Babiker R."/>
            <person name="Drula E."/>
            <person name="Ayuso-Fernandez I."/>
            <person name="Pacheco R."/>
            <person name="Padilla G."/>
            <person name="Ferreira P."/>
            <person name="Barriuso J."/>
            <person name="Kellner H."/>
            <person name="Castanera R."/>
            <person name="Alfaro M."/>
            <person name="Ramirez L."/>
            <person name="Pisabarro A.G."/>
            <person name="Kuo A."/>
            <person name="Tritt A."/>
            <person name="Lipzen A."/>
            <person name="He G."/>
            <person name="Yan M."/>
            <person name="Ng V."/>
            <person name="Cullen D."/>
            <person name="Martin F."/>
            <person name="Rosso M.-N."/>
            <person name="Henrissat B."/>
            <person name="Hibbett D."/>
            <person name="Martinez A.T."/>
            <person name="Grigoriev I.V."/>
        </authorList>
    </citation>
    <scope>NUCLEOTIDE SEQUENCE</scope>
    <source>
        <strain evidence="1">AH 40177</strain>
    </source>
</reference>
<dbReference type="EMBL" id="JADNRY010000014">
    <property type="protein sequence ID" value="KAF9074239.1"/>
    <property type="molecule type" value="Genomic_DNA"/>
</dbReference>
<evidence type="ECO:0000313" key="1">
    <source>
        <dbReference type="EMBL" id="KAF9074239.1"/>
    </source>
</evidence>
<gene>
    <name evidence="1" type="ORF">BDP27DRAFT_1359742</name>
</gene>
<keyword evidence="2" id="KW-1185">Reference proteome</keyword>
<sequence length="148" mass="16827">MYSDISDGFWKIPKEKAPLEYVVDGYQWIRTTERLQLRIRGIRCMDVERVKKWFTNRRRSARLESAKAKVEKVTGSRRIIDCISRKTLHDGGWFTIPASLSIAVSRPRSYEVYRMSGTGTCLPGGDGGEVNNCEDFNREVGFAGEAGD</sequence>
<name>A0A9P5UCK5_9AGAR</name>
<evidence type="ECO:0000313" key="2">
    <source>
        <dbReference type="Proteomes" id="UP000772434"/>
    </source>
</evidence>
<comment type="caution">
    <text evidence="1">The sequence shown here is derived from an EMBL/GenBank/DDBJ whole genome shotgun (WGS) entry which is preliminary data.</text>
</comment>
<protein>
    <submittedName>
        <fullName evidence="1">Uncharacterized protein</fullName>
    </submittedName>
</protein>
<dbReference type="Proteomes" id="UP000772434">
    <property type="component" value="Unassembled WGS sequence"/>
</dbReference>